<feature type="region of interest" description="Disordered" evidence="1">
    <location>
        <begin position="52"/>
        <end position="78"/>
    </location>
</feature>
<reference evidence="3" key="1">
    <citation type="submission" date="2020-11" db="EMBL/GenBank/DDBJ databases">
        <title>Nocardia NEAU-351.nov., a novel actinomycete isolated from the cow dung.</title>
        <authorList>
            <person name="Zhang X."/>
        </authorList>
    </citation>
    <scope>NUCLEOTIDE SEQUENCE</scope>
    <source>
        <strain evidence="3">NEAU-351</strain>
    </source>
</reference>
<proteinExistence type="predicted"/>
<accession>A0A931N5Y9</accession>
<evidence type="ECO:0000256" key="2">
    <source>
        <dbReference type="SAM" id="Phobius"/>
    </source>
</evidence>
<evidence type="ECO:0000256" key="1">
    <source>
        <dbReference type="SAM" id="MobiDB-lite"/>
    </source>
</evidence>
<dbReference type="RefSeq" id="WP_196152692.1">
    <property type="nucleotide sequence ID" value="NZ_JADMLG010000015.1"/>
</dbReference>
<gene>
    <name evidence="3" type="ORF">IT779_29315</name>
</gene>
<comment type="caution">
    <text evidence="3">The sequence shown here is derived from an EMBL/GenBank/DDBJ whole genome shotgun (WGS) entry which is preliminary data.</text>
</comment>
<keyword evidence="2" id="KW-0812">Transmembrane</keyword>
<feature type="transmembrane region" description="Helical" evidence="2">
    <location>
        <begin position="6"/>
        <end position="30"/>
    </location>
</feature>
<keyword evidence="4" id="KW-1185">Reference proteome</keyword>
<evidence type="ECO:0000313" key="3">
    <source>
        <dbReference type="EMBL" id="MBH0780379.1"/>
    </source>
</evidence>
<keyword evidence="2" id="KW-1133">Transmembrane helix</keyword>
<sequence>MVSVTFTLADVAVVAGVVLPCVLVWAAVFARDPNKREAAQRVLAMLWRRPSIPSAQTPPVTPPAPHYDGNRRRPRRRR</sequence>
<dbReference type="AlphaFoldDB" id="A0A931N5Y9"/>
<protein>
    <submittedName>
        <fullName evidence="3">Uncharacterized protein</fullName>
    </submittedName>
</protein>
<evidence type="ECO:0000313" key="4">
    <source>
        <dbReference type="Proteomes" id="UP000655751"/>
    </source>
</evidence>
<dbReference type="EMBL" id="JADMLG010000015">
    <property type="protein sequence ID" value="MBH0780379.1"/>
    <property type="molecule type" value="Genomic_DNA"/>
</dbReference>
<dbReference type="Proteomes" id="UP000655751">
    <property type="component" value="Unassembled WGS sequence"/>
</dbReference>
<organism evidence="3 4">
    <name type="scientific">Nocardia bovistercoris</name>
    <dbReference type="NCBI Taxonomy" id="2785916"/>
    <lineage>
        <taxon>Bacteria</taxon>
        <taxon>Bacillati</taxon>
        <taxon>Actinomycetota</taxon>
        <taxon>Actinomycetes</taxon>
        <taxon>Mycobacteriales</taxon>
        <taxon>Nocardiaceae</taxon>
        <taxon>Nocardia</taxon>
    </lineage>
</organism>
<keyword evidence="2" id="KW-0472">Membrane</keyword>
<name>A0A931N5Y9_9NOCA</name>